<proteinExistence type="predicted"/>
<reference evidence="1 2" key="1">
    <citation type="submission" date="2018-06" db="EMBL/GenBank/DDBJ databases">
        <title>Rhizobium wuzhouense sp. nov., isolated from roots of Oryza officinalis.</title>
        <authorList>
            <person name="Yuan T."/>
        </authorList>
    </citation>
    <scope>NUCLEOTIDE SEQUENCE [LARGE SCALE GENOMIC DNA]</scope>
    <source>
        <strain evidence="1 2">W44</strain>
    </source>
</reference>
<evidence type="ECO:0000313" key="1">
    <source>
        <dbReference type="EMBL" id="PYB73919.1"/>
    </source>
</evidence>
<name>A0ABX5NTS9_9HYPH</name>
<accession>A0ABX5NTS9</accession>
<keyword evidence="2" id="KW-1185">Reference proteome</keyword>
<protein>
    <recommendedName>
        <fullName evidence="3">DUF2384 domain-containing protein</fullName>
    </recommendedName>
</protein>
<dbReference type="Proteomes" id="UP000247536">
    <property type="component" value="Unassembled WGS sequence"/>
</dbReference>
<sequence>MTTSGKKIRIPQPVLQVSVDAALLPKSPVKPAGASAAPGSDGKARINIVAPIAPKAVALRQNLRQQSVKAAVARVDAAIEANTVSPTEAKALVLALAEKIVGPGAAAEKWYRSHHLAAFGGRTPAQMVRAGELPALVAHMKGDAAKPKG</sequence>
<evidence type="ECO:0008006" key="3">
    <source>
        <dbReference type="Google" id="ProtNLM"/>
    </source>
</evidence>
<organism evidence="1 2">
    <name type="scientific">Rhizobium wuzhouense</name>
    <dbReference type="NCBI Taxonomy" id="1986026"/>
    <lineage>
        <taxon>Bacteria</taxon>
        <taxon>Pseudomonadati</taxon>
        <taxon>Pseudomonadota</taxon>
        <taxon>Alphaproteobacteria</taxon>
        <taxon>Hyphomicrobiales</taxon>
        <taxon>Rhizobiaceae</taxon>
        <taxon>Rhizobium/Agrobacterium group</taxon>
        <taxon>Rhizobium</taxon>
    </lineage>
</organism>
<gene>
    <name evidence="1" type="ORF">DMY87_09340</name>
</gene>
<evidence type="ECO:0000313" key="2">
    <source>
        <dbReference type="Proteomes" id="UP000247536"/>
    </source>
</evidence>
<dbReference type="RefSeq" id="WP_110791058.1">
    <property type="nucleotide sequence ID" value="NZ_QJRY01000003.1"/>
</dbReference>
<dbReference type="EMBL" id="QJRY01000003">
    <property type="protein sequence ID" value="PYB73919.1"/>
    <property type="molecule type" value="Genomic_DNA"/>
</dbReference>
<comment type="caution">
    <text evidence="1">The sequence shown here is derived from an EMBL/GenBank/DDBJ whole genome shotgun (WGS) entry which is preliminary data.</text>
</comment>